<evidence type="ECO:0000313" key="2">
    <source>
        <dbReference type="Proteomes" id="UP001519064"/>
    </source>
</evidence>
<reference evidence="1 2" key="1">
    <citation type="submission" date="2020-11" db="EMBL/GenBank/DDBJ databases">
        <title>Streptomyces spirodelae sp. nov., isolated from duckweed.</title>
        <authorList>
            <person name="Saimee Y."/>
            <person name="Duangmal K."/>
        </authorList>
    </citation>
    <scope>NUCLEOTIDE SEQUENCE [LARGE SCALE GENOMIC DNA]</scope>
    <source>
        <strain evidence="1 2">S16-07</strain>
    </source>
</reference>
<proteinExistence type="predicted"/>
<organism evidence="1 2">
    <name type="scientific">Streptomyces oryzae</name>
    <dbReference type="NCBI Taxonomy" id="1434886"/>
    <lineage>
        <taxon>Bacteria</taxon>
        <taxon>Bacillati</taxon>
        <taxon>Actinomycetota</taxon>
        <taxon>Actinomycetes</taxon>
        <taxon>Kitasatosporales</taxon>
        <taxon>Streptomycetaceae</taxon>
        <taxon>Streptomyces</taxon>
    </lineage>
</organism>
<accession>A0ABS3XDL3</accession>
<keyword evidence="2" id="KW-1185">Reference proteome</keyword>
<gene>
    <name evidence="1" type="ORF">ITI46_17570</name>
</gene>
<dbReference type="InterPro" id="IPR025851">
    <property type="entry name" value="SUKH-4"/>
</dbReference>
<dbReference type="EMBL" id="JADKMA010000083">
    <property type="protein sequence ID" value="MBO8193454.1"/>
    <property type="molecule type" value="Genomic_DNA"/>
</dbReference>
<comment type="caution">
    <text evidence="1">The sequence shown here is derived from an EMBL/GenBank/DDBJ whole genome shotgun (WGS) entry which is preliminary data.</text>
</comment>
<dbReference type="Pfam" id="PF14435">
    <property type="entry name" value="SUKH-4"/>
    <property type="match status" value="1"/>
</dbReference>
<dbReference type="Proteomes" id="UP001519064">
    <property type="component" value="Unassembled WGS sequence"/>
</dbReference>
<name>A0ABS3XDL3_9ACTN</name>
<protein>
    <submittedName>
        <fullName evidence="1">SUKH-4 family immunity protein</fullName>
    </submittedName>
</protein>
<evidence type="ECO:0000313" key="1">
    <source>
        <dbReference type="EMBL" id="MBO8193454.1"/>
    </source>
</evidence>
<sequence length="194" mass="22147">MVTHAELVSAFGSHWVRTMPQEVAERHFAMPEDRRLLTEVGMPNSLLGQVYFGNVRTDLPQTISQALDTGTPNKFAPEVRDDIVIAVGMGGWACLSQVDTRIYWYEPGSSDRKFALVNTSLERFLEIAYQLRVEFNDLDLFHSADEDESHEEVWDEVRRLVGEIRDIDPPSFDSPAMFWQHVVLFALETLASDE</sequence>